<dbReference type="SUPFAM" id="SSF52540">
    <property type="entry name" value="P-loop containing nucleoside triphosphate hydrolases"/>
    <property type="match status" value="1"/>
</dbReference>
<evidence type="ECO:0008006" key="7">
    <source>
        <dbReference type="Google" id="ProtNLM"/>
    </source>
</evidence>
<feature type="transmembrane region" description="Helical" evidence="1">
    <location>
        <begin position="479"/>
        <end position="500"/>
    </location>
</feature>
<dbReference type="InterPro" id="IPR053156">
    <property type="entry name" value="T6SS_TssM-like"/>
</dbReference>
<reference evidence="5 6" key="1">
    <citation type="journal article" date="2017" name="Nat. Microbiol.">
        <title>Natural product diversity associated with the nematode symbionts Photorhabdus and Xenorhabdus.</title>
        <authorList>
            <person name="Tobias N.J."/>
            <person name="Wolff H."/>
            <person name="Djahanschiri B."/>
            <person name="Grundmann F."/>
            <person name="Kronenwerth M."/>
            <person name="Shi Y.M."/>
            <person name="Simonyi S."/>
            <person name="Grun P."/>
            <person name="Shapiro-Ilan D."/>
            <person name="Pidot S.J."/>
            <person name="Stinear T.P."/>
            <person name="Ebersberger I."/>
            <person name="Bode H.B."/>
        </authorList>
    </citation>
    <scope>NUCLEOTIDE SEQUENCE [LARGE SCALE GENOMIC DNA]</scope>
    <source>
        <strain evidence="5 6">DSM 16342</strain>
    </source>
</reference>
<dbReference type="InterPro" id="IPR010623">
    <property type="entry name" value="IcmF_C"/>
</dbReference>
<dbReference type="PANTHER" id="PTHR36153:SF1">
    <property type="entry name" value="TYPE VI SECRETION SYSTEM COMPONENT TSSM1"/>
    <property type="match status" value="1"/>
</dbReference>
<dbReference type="RefSeq" id="WP_099135191.1">
    <property type="nucleotide sequence ID" value="NZ_CAWNNJ010000108.1"/>
</dbReference>
<evidence type="ECO:0000259" key="3">
    <source>
        <dbReference type="Pfam" id="PF06761"/>
    </source>
</evidence>
<dbReference type="InterPro" id="IPR027417">
    <property type="entry name" value="P-loop_NTPase"/>
</dbReference>
<accession>A0A2D0J325</accession>
<evidence type="ECO:0000313" key="6">
    <source>
        <dbReference type="Proteomes" id="UP000225833"/>
    </source>
</evidence>
<dbReference type="InterPro" id="IPR017731">
    <property type="entry name" value="TssM1-like"/>
</dbReference>
<evidence type="ECO:0000313" key="5">
    <source>
        <dbReference type="EMBL" id="PHM28601.1"/>
    </source>
</evidence>
<feature type="domain" description="Type VI secretion system IcmF C-terminal" evidence="2">
    <location>
        <begin position="1098"/>
        <end position="1183"/>
    </location>
</feature>
<dbReference type="Pfam" id="PF06761">
    <property type="entry name" value="IcmF-related"/>
    <property type="match status" value="1"/>
</dbReference>
<dbReference type="EMBL" id="NIBS01000004">
    <property type="protein sequence ID" value="PHM28601.1"/>
    <property type="molecule type" value="Genomic_DNA"/>
</dbReference>
<feature type="transmembrane region" description="Helical" evidence="1">
    <location>
        <begin position="12"/>
        <end position="34"/>
    </location>
</feature>
<dbReference type="PANTHER" id="PTHR36153">
    <property type="entry name" value="INNER MEMBRANE PROTEIN-RELATED"/>
    <property type="match status" value="1"/>
</dbReference>
<dbReference type="AlphaFoldDB" id="A0A2D0J325"/>
<feature type="domain" description="Type VI secretion system component TssM1 N-terminal" evidence="4">
    <location>
        <begin position="217"/>
        <end position="484"/>
    </location>
</feature>
<evidence type="ECO:0000256" key="1">
    <source>
        <dbReference type="SAM" id="Phobius"/>
    </source>
</evidence>
<keyword evidence="1" id="KW-1133">Transmembrane helix</keyword>
<protein>
    <recommendedName>
        <fullName evidence="7">ImcF domain protein</fullName>
    </recommendedName>
</protein>
<dbReference type="InterPro" id="IPR009612">
    <property type="entry name" value="IcmF-rel"/>
</dbReference>
<sequence>MLNVLFSILTSRLTWSFLGVTAISAIIWFIGPIISVGNSVPFESKFIRIFTIISLFLAWLLSQLIPLLYRTWLNKKLANQLNIIKDDKKEQKQEKKHDEQYFTLSERFSDAVKLLRKAYFSGYFSGLNGKSKPGWRGLFSRQYLYQLPWYLVIGAPHSGKTTALANSGLNFPLLDYFGKSALYSMRDVNSCNWWFTNEAVLLDTAGRYATQDNNPHAADSREWKTFIRLLKKYRPRQPINGVILTISVEDLLNPSTEARDQHAYMLRRRLSELREKLKIQFPIYIFITKTDLLKGFNAYFTHFDKASREQIWGLTFPQDKKTDWNINSIFEEQYNQLQLRLNAELPYILLNESDPRQCAESYLFPQEFAALCPRIAQYLEIVFARSGFEVASYPRGLYFTSGTQGGIPFDGVMEKFNRNFQLPTDNNSISMSWGNNDDKGILYQPQTRQTYFLKNLLDSIFQEAGLAGYNRWWVYQNRLLNWLGNMTLIAILVLVTTSFLTSYNNNKNYLMEVQAKIPTILRQGAELNKNHDDTDEINNTYNLLPILNSLANLAKNQNFSLDDPPISYRMGLYSGEQVSNASRTLYMKALQTLLLPQITKLITSQLHNANGNDTEETYNTLKAYQMLYQPKHYNGEFLRNWVMQYLKAHLDPETTQAQLQQLNGHLSQLLDNQVVTSPYIRNDYLVEQKQALIGSIPPAQRAYNILKHNLLLDPNLASVNLVTLAGPQAELAFSRISGAPITSGIPGMFTPAGYKKSIGKDLMTFLVTLNSQDNWVLGSYARKQSVKDLELSVRQFYINDYIYQWDKYLTDIRLNNISELNQRASTARLLSSSASPMRTLLINISKNVTLTNNQLNNLMKKAKGKISSNFTNSKLTNLVPKQILPDNGQLSPEQVLAEHFAQITALAKSPDGKNKKIPFDDILKKIGDLYQYLASVQNAVNTGMPFPPNNIITQLQTESERLPIPFRDMISALAIGASSDTQISDMNNVGKHLGAEIGGFCQQAIANGYPLMPKARKDIKPDDMTRMFAPGKGLMDSFFQKNLVGKVDTTQPRWRFMPGVDGKPLPGGEKLLKPFQQAQIIRDTLFASGVLTPSFHVMVRPISMDNEILSMVLDVDGQQLQYSHGPQLSQLISWPGSAGTNLARIQLNLENGTTANLSTSGPWALNRLLDQAKRIWQNSTGNSTQSDDAGLQAMFNIKGHMVLLEFTPNSIFSPFQLPDFSCPNLKSIKTP</sequence>
<comment type="caution">
    <text evidence="5">The sequence shown here is derived from an EMBL/GenBank/DDBJ whole genome shotgun (WGS) entry which is preliminary data.</text>
</comment>
<dbReference type="NCBIfam" id="TIGR03348">
    <property type="entry name" value="VI_IcmF"/>
    <property type="match status" value="1"/>
</dbReference>
<dbReference type="Pfam" id="PF06744">
    <property type="entry name" value="IcmF_C"/>
    <property type="match status" value="1"/>
</dbReference>
<proteinExistence type="predicted"/>
<dbReference type="OrthoDB" id="9758229at2"/>
<dbReference type="Proteomes" id="UP000225833">
    <property type="component" value="Unassembled WGS sequence"/>
</dbReference>
<keyword evidence="1" id="KW-0472">Membrane</keyword>
<feature type="transmembrane region" description="Helical" evidence="1">
    <location>
        <begin position="46"/>
        <end position="69"/>
    </location>
</feature>
<name>A0A2D0J325_XENBU</name>
<dbReference type="InterPro" id="IPR025743">
    <property type="entry name" value="TssM1_N"/>
</dbReference>
<gene>
    <name evidence="5" type="ORF">Xbud_01195</name>
</gene>
<evidence type="ECO:0000259" key="2">
    <source>
        <dbReference type="Pfam" id="PF06744"/>
    </source>
</evidence>
<keyword evidence="1" id="KW-0812">Transmembrane</keyword>
<organism evidence="5 6">
    <name type="scientific">Xenorhabdus budapestensis</name>
    <dbReference type="NCBI Taxonomy" id="290110"/>
    <lineage>
        <taxon>Bacteria</taxon>
        <taxon>Pseudomonadati</taxon>
        <taxon>Pseudomonadota</taxon>
        <taxon>Gammaproteobacteria</taxon>
        <taxon>Enterobacterales</taxon>
        <taxon>Morganellaceae</taxon>
        <taxon>Xenorhabdus</taxon>
    </lineage>
</organism>
<evidence type="ECO:0000259" key="4">
    <source>
        <dbReference type="Pfam" id="PF14331"/>
    </source>
</evidence>
<dbReference type="Pfam" id="PF14331">
    <property type="entry name" value="IcmF-related_N"/>
    <property type="match status" value="1"/>
</dbReference>
<feature type="domain" description="IcmF-related" evidence="3">
    <location>
        <begin position="544"/>
        <end position="848"/>
    </location>
</feature>